<feature type="coiled-coil region" evidence="2">
    <location>
        <begin position="61"/>
        <end position="88"/>
    </location>
</feature>
<keyword evidence="4" id="KW-1185">Reference proteome</keyword>
<dbReference type="EMBL" id="JBHSQI010000009">
    <property type="protein sequence ID" value="MFC6154833.1"/>
    <property type="molecule type" value="Genomic_DNA"/>
</dbReference>
<reference evidence="4" key="1">
    <citation type="journal article" date="2019" name="Int. J. Syst. Evol. Microbiol.">
        <title>The Global Catalogue of Microorganisms (GCM) 10K type strain sequencing project: providing services to taxonomists for standard genome sequencing and annotation.</title>
        <authorList>
            <consortium name="The Broad Institute Genomics Platform"/>
            <consortium name="The Broad Institute Genome Sequencing Center for Infectious Disease"/>
            <person name="Wu L."/>
            <person name="Ma J."/>
        </authorList>
    </citation>
    <scope>NUCLEOTIDE SEQUENCE [LARGE SCALE GENOMIC DNA]</scope>
    <source>
        <strain evidence="4">DFY28</strain>
    </source>
</reference>
<name>A0ABW1R2J1_9ACTN</name>
<sequence>MSEGAEPSPETKRPLTPSERRWKLATPVVVLLGASLCVVSAANSDGIDLRPSKFTDIASIVEAESAELTELNERAADLDQEVALLTASVGDRTVSRYNRRIAVLEDPAGLTTRRGAGVTVTLTDAPAEIMDGTSRDLNELVVHQQDIQAVVNALWRGGATAVTVQGQRIISTTGIKCSGNTVQLEGVPYSPPYVISAIGNQLDLFKSVEGDDYLDLYRAAAQDPEVRVGWDIRLESFLEAPAYDGVPNLSYAVPLDS</sequence>
<keyword evidence="2" id="KW-0175">Coiled coil</keyword>
<evidence type="ECO:0000313" key="4">
    <source>
        <dbReference type="Proteomes" id="UP001596098"/>
    </source>
</evidence>
<dbReference type="Pfam" id="PF05949">
    <property type="entry name" value="DUF881"/>
    <property type="match status" value="1"/>
</dbReference>
<organism evidence="3 4">
    <name type="scientific">Nocardioides yefusunii</name>
    <dbReference type="NCBI Taxonomy" id="2500546"/>
    <lineage>
        <taxon>Bacteria</taxon>
        <taxon>Bacillati</taxon>
        <taxon>Actinomycetota</taxon>
        <taxon>Actinomycetes</taxon>
        <taxon>Propionibacteriales</taxon>
        <taxon>Nocardioidaceae</taxon>
        <taxon>Nocardioides</taxon>
    </lineage>
</organism>
<protein>
    <submittedName>
        <fullName evidence="3">DUF881 domain-containing protein</fullName>
    </submittedName>
</protein>
<dbReference type="Proteomes" id="UP001596098">
    <property type="component" value="Unassembled WGS sequence"/>
</dbReference>
<dbReference type="InterPro" id="IPR010273">
    <property type="entry name" value="DUF881"/>
</dbReference>
<dbReference type="Gene3D" id="3.30.70.1880">
    <property type="entry name" value="Protein of unknown function DUF881"/>
    <property type="match status" value="1"/>
</dbReference>
<proteinExistence type="inferred from homology"/>
<gene>
    <name evidence="3" type="ORF">ACFPWU_14285</name>
</gene>
<dbReference type="PANTHER" id="PTHR37313:SF4">
    <property type="entry name" value="CONSERVED MEMBRANE PROTEIN-RELATED"/>
    <property type="match status" value="1"/>
</dbReference>
<evidence type="ECO:0000256" key="2">
    <source>
        <dbReference type="SAM" id="Coils"/>
    </source>
</evidence>
<evidence type="ECO:0000313" key="3">
    <source>
        <dbReference type="EMBL" id="MFC6154833.1"/>
    </source>
</evidence>
<comment type="caution">
    <text evidence="3">The sequence shown here is derived from an EMBL/GenBank/DDBJ whole genome shotgun (WGS) entry which is preliminary data.</text>
</comment>
<accession>A0ABW1R2J1</accession>
<dbReference type="RefSeq" id="WP_128219126.1">
    <property type="nucleotide sequence ID" value="NZ_CP034929.1"/>
</dbReference>
<evidence type="ECO:0000256" key="1">
    <source>
        <dbReference type="ARBA" id="ARBA00009108"/>
    </source>
</evidence>
<dbReference type="PANTHER" id="PTHR37313">
    <property type="entry name" value="UPF0749 PROTEIN RV1825"/>
    <property type="match status" value="1"/>
</dbReference>
<comment type="similarity">
    <text evidence="1">Belongs to the UPF0749 family.</text>
</comment>